<evidence type="ECO:0000313" key="1">
    <source>
        <dbReference type="EMBL" id="EJK67389.1"/>
    </source>
</evidence>
<gene>
    <name evidence="1" type="ORF">THAOC_11585</name>
</gene>
<dbReference type="Proteomes" id="UP000266841">
    <property type="component" value="Unassembled WGS sequence"/>
</dbReference>
<feature type="non-terminal residue" evidence="1">
    <location>
        <position position="1"/>
    </location>
</feature>
<dbReference type="AlphaFoldDB" id="K0SQU3"/>
<reference evidence="1 2" key="1">
    <citation type="journal article" date="2012" name="Genome Biol.">
        <title>Genome and low-iron response of an oceanic diatom adapted to chronic iron limitation.</title>
        <authorList>
            <person name="Lommer M."/>
            <person name="Specht M."/>
            <person name="Roy A.S."/>
            <person name="Kraemer L."/>
            <person name="Andreson R."/>
            <person name="Gutowska M.A."/>
            <person name="Wolf J."/>
            <person name="Bergner S.V."/>
            <person name="Schilhabel M.B."/>
            <person name="Klostermeier U.C."/>
            <person name="Beiko R.G."/>
            <person name="Rosenstiel P."/>
            <person name="Hippler M."/>
            <person name="Laroche J."/>
        </authorList>
    </citation>
    <scope>NUCLEOTIDE SEQUENCE [LARGE SCALE GENOMIC DNA]</scope>
    <source>
        <strain evidence="1 2">CCMP1005</strain>
    </source>
</reference>
<evidence type="ECO:0000313" key="2">
    <source>
        <dbReference type="Proteomes" id="UP000266841"/>
    </source>
</evidence>
<accession>K0SQU3</accession>
<comment type="caution">
    <text evidence="1">The sequence shown here is derived from an EMBL/GenBank/DDBJ whole genome shotgun (WGS) entry which is preliminary data.</text>
</comment>
<dbReference type="EMBL" id="AGNL01013198">
    <property type="protein sequence ID" value="EJK67389.1"/>
    <property type="molecule type" value="Genomic_DNA"/>
</dbReference>
<organism evidence="1 2">
    <name type="scientific">Thalassiosira oceanica</name>
    <name type="common">Marine diatom</name>
    <dbReference type="NCBI Taxonomy" id="159749"/>
    <lineage>
        <taxon>Eukaryota</taxon>
        <taxon>Sar</taxon>
        <taxon>Stramenopiles</taxon>
        <taxon>Ochrophyta</taxon>
        <taxon>Bacillariophyta</taxon>
        <taxon>Coscinodiscophyceae</taxon>
        <taxon>Thalassiosirophycidae</taxon>
        <taxon>Thalassiosirales</taxon>
        <taxon>Thalassiosiraceae</taxon>
        <taxon>Thalassiosira</taxon>
    </lineage>
</organism>
<name>K0SQU3_THAOC</name>
<sequence>PGERGGERAGAHEVRVGLEALRARAPGAVEAAVGEVVLGEVLAVGAGTVRGAVARVVAALAVH</sequence>
<proteinExistence type="predicted"/>
<protein>
    <submittedName>
        <fullName evidence="1">Uncharacterized protein</fullName>
    </submittedName>
</protein>
<keyword evidence="2" id="KW-1185">Reference proteome</keyword>